<organism evidence="2 3">
    <name type="scientific">Paraburkholderia elongata</name>
    <dbReference type="NCBI Taxonomy" id="2675747"/>
    <lineage>
        <taxon>Bacteria</taxon>
        <taxon>Pseudomonadati</taxon>
        <taxon>Pseudomonadota</taxon>
        <taxon>Betaproteobacteria</taxon>
        <taxon>Burkholderiales</taxon>
        <taxon>Burkholderiaceae</taxon>
        <taxon>Paraburkholderia</taxon>
    </lineage>
</organism>
<dbReference type="InterPro" id="IPR013653">
    <property type="entry name" value="GCN5-like_dom"/>
</dbReference>
<evidence type="ECO:0000313" key="3">
    <source>
        <dbReference type="Proteomes" id="UP000655523"/>
    </source>
</evidence>
<dbReference type="EMBL" id="WOEZ01000020">
    <property type="protein sequence ID" value="NPT53821.1"/>
    <property type="molecule type" value="Genomic_DNA"/>
</dbReference>
<accession>A0A972NIX3</accession>
<dbReference type="Pfam" id="PF08445">
    <property type="entry name" value="FR47"/>
    <property type="match status" value="1"/>
</dbReference>
<keyword evidence="3" id="KW-1185">Reference proteome</keyword>
<dbReference type="SUPFAM" id="SSF55729">
    <property type="entry name" value="Acyl-CoA N-acyltransferases (Nat)"/>
    <property type="match status" value="1"/>
</dbReference>
<protein>
    <submittedName>
        <fullName evidence="2">GNAT family N-acetyltransferase</fullName>
    </submittedName>
</protein>
<dbReference type="GO" id="GO:0016747">
    <property type="term" value="F:acyltransferase activity, transferring groups other than amino-acyl groups"/>
    <property type="evidence" value="ECO:0007669"/>
    <property type="project" value="InterPro"/>
</dbReference>
<dbReference type="AlphaFoldDB" id="A0A972NIX3"/>
<dbReference type="Proteomes" id="UP000655523">
    <property type="component" value="Unassembled WGS sequence"/>
</dbReference>
<gene>
    <name evidence="2" type="ORF">GNZ13_04130</name>
</gene>
<evidence type="ECO:0000259" key="1">
    <source>
        <dbReference type="PROSITE" id="PS51186"/>
    </source>
</evidence>
<dbReference type="PROSITE" id="PS51186">
    <property type="entry name" value="GNAT"/>
    <property type="match status" value="1"/>
</dbReference>
<feature type="domain" description="N-acetyltransferase" evidence="1">
    <location>
        <begin position="103"/>
        <end position="235"/>
    </location>
</feature>
<dbReference type="Gene3D" id="3.40.630.30">
    <property type="match status" value="1"/>
</dbReference>
<evidence type="ECO:0000313" key="2">
    <source>
        <dbReference type="EMBL" id="NPT53821.1"/>
    </source>
</evidence>
<dbReference type="InterPro" id="IPR000182">
    <property type="entry name" value="GNAT_dom"/>
</dbReference>
<proteinExistence type="predicted"/>
<dbReference type="CDD" id="cd04301">
    <property type="entry name" value="NAT_SF"/>
    <property type="match status" value="1"/>
</dbReference>
<reference evidence="2 3" key="1">
    <citation type="submission" date="2019-11" db="EMBL/GenBank/DDBJ databases">
        <title>Metabolism of dissolved organic matter in forest soils.</title>
        <authorList>
            <person name="Cyle K.T."/>
            <person name="Wilhelm R.C."/>
            <person name="Martinez C.E."/>
        </authorList>
    </citation>
    <scope>NUCLEOTIDE SEQUENCE [LARGE SCALE GENOMIC DNA]</scope>
    <source>
        <strain evidence="2 3">5N</strain>
    </source>
</reference>
<dbReference type="RefSeq" id="WP_172160747.1">
    <property type="nucleotide sequence ID" value="NZ_WOEZ01000020.1"/>
</dbReference>
<name>A0A972NIX3_9BURK</name>
<dbReference type="InterPro" id="IPR016181">
    <property type="entry name" value="Acyl_CoA_acyltransferase"/>
</dbReference>
<comment type="caution">
    <text evidence="2">The sequence shown here is derived from an EMBL/GenBank/DDBJ whole genome shotgun (WGS) entry which is preliminary data.</text>
</comment>
<sequence>MNHSTQSSLDHPIWTALTTRQAHLRQGDLLARRYHPDVAPFAAVAYETPAAYQALHQLLLPHEQVALLSFDPVVPIDTLRAERMGVVHQMVATRHEARGVDDQEVIALSNADAKDMRDLVQKTKPGPFGKRTHEMGNYIGIRDRGRLIAMAGERMRLDGYVEISAVCVDDDWRGGGLAGRLVNLLCREIERRGETPFLHVFSDNQSAIGLYERLGFELRRTFLLTLIRHADPGAA</sequence>